<evidence type="ECO:0000313" key="3">
    <source>
        <dbReference type="Proteomes" id="UP000046393"/>
    </source>
</evidence>
<dbReference type="STRING" id="451379.A0A0N5ASB1"/>
<accession>A0A0N5ASB1</accession>
<dbReference type="WBParaSite" id="SMUV_0000767001-mRNA-1">
    <property type="protein sequence ID" value="SMUV_0000767001-mRNA-1"/>
    <property type="gene ID" value="SMUV_0000767001"/>
</dbReference>
<dbReference type="InterPro" id="IPR029033">
    <property type="entry name" value="His_PPase_superfam"/>
</dbReference>
<dbReference type="AlphaFoldDB" id="A0A0N5ASB1"/>
<name>A0A0N5ASB1_9BILA</name>
<dbReference type="InterPro" id="IPR000560">
    <property type="entry name" value="His_Pase_clade-2"/>
</dbReference>
<evidence type="ECO:0000256" key="2">
    <source>
        <dbReference type="SAM" id="SignalP"/>
    </source>
</evidence>
<proteinExistence type="inferred from homology"/>
<reference evidence="4" key="1">
    <citation type="submission" date="2017-02" db="UniProtKB">
        <authorList>
            <consortium name="WormBaseParasite"/>
        </authorList>
    </citation>
    <scope>IDENTIFICATION</scope>
</reference>
<dbReference type="SUPFAM" id="SSF53254">
    <property type="entry name" value="Phosphoglycerate mutase-like"/>
    <property type="match status" value="1"/>
</dbReference>
<dbReference type="InterPro" id="IPR050645">
    <property type="entry name" value="Histidine_acid_phosphatase"/>
</dbReference>
<dbReference type="Pfam" id="PF00328">
    <property type="entry name" value="His_Phos_2"/>
    <property type="match status" value="1"/>
</dbReference>
<organism evidence="3 4">
    <name type="scientific">Syphacia muris</name>
    <dbReference type="NCBI Taxonomy" id="451379"/>
    <lineage>
        <taxon>Eukaryota</taxon>
        <taxon>Metazoa</taxon>
        <taxon>Ecdysozoa</taxon>
        <taxon>Nematoda</taxon>
        <taxon>Chromadorea</taxon>
        <taxon>Rhabditida</taxon>
        <taxon>Spirurina</taxon>
        <taxon>Oxyuridomorpha</taxon>
        <taxon>Oxyuroidea</taxon>
        <taxon>Oxyuridae</taxon>
        <taxon>Syphacia</taxon>
    </lineage>
</organism>
<dbReference type="Proteomes" id="UP000046393">
    <property type="component" value="Unplaced"/>
</dbReference>
<keyword evidence="3" id="KW-1185">Reference proteome</keyword>
<protein>
    <submittedName>
        <fullName evidence="4">ShKT domain-containing protein</fullName>
    </submittedName>
</protein>
<feature type="chain" id="PRO_5012859258" evidence="2">
    <location>
        <begin position="16"/>
        <end position="463"/>
    </location>
</feature>
<dbReference type="GO" id="GO:0016791">
    <property type="term" value="F:phosphatase activity"/>
    <property type="evidence" value="ECO:0007669"/>
    <property type="project" value="UniProtKB-ARBA"/>
</dbReference>
<keyword evidence="2" id="KW-0732">Signal</keyword>
<dbReference type="PANTHER" id="PTHR11567:SF29">
    <property type="entry name" value="ACID PHOSPHATASE FAMILY"/>
    <property type="match status" value="1"/>
</dbReference>
<evidence type="ECO:0000313" key="4">
    <source>
        <dbReference type="WBParaSite" id="SMUV_0000767001-mRNA-1"/>
    </source>
</evidence>
<dbReference type="Gene3D" id="3.40.50.1240">
    <property type="entry name" value="Phosphoglycerate mutase-like"/>
    <property type="match status" value="1"/>
</dbReference>
<evidence type="ECO:0000256" key="1">
    <source>
        <dbReference type="ARBA" id="ARBA00005375"/>
    </source>
</evidence>
<feature type="signal peptide" evidence="2">
    <location>
        <begin position="1"/>
        <end position="15"/>
    </location>
</feature>
<sequence>MILWKILFLAAIAGAFKLENVEQMEELLPKVSQKIHPNTTFIMFGCRHGNKNPDHFLNEHPHQVQNFEDTEKELTQFGKLEAYDSGREIREYIGNFVSKKYNFSEAKFYSSSAVACQLTLQIILAGFYPPKNHTHNWIKDAEWVPIPYTINDPMLRMFSVKNCPKVAEVWDPILNDTLEESAAFLDKHKDLLDYIVNNTGWRPSIADVSDLARNLIAMKMYKAKYPDWVEHPTLKGYDKKRFVKEVLEFDELSVQQCAKHEPCRDVIAGVWLQHIVLLLQNATRKDLSYKIVGYATHTEILLSLLKLMHVNIDELSSSAGFLLEYRDQPQQMMRVLIRDPSPIDDNIISPAKYTDRLAKYADSENWIPVHKFLSEVRGKTIWDWELVCGRPGCGLAEAFKILKEAAEDSDIKTKYKADKVNCDDEDDGLGEACEALSMAGLCEKHDATKLLFCRKTCLCSKYL</sequence>
<comment type="similarity">
    <text evidence="1">Belongs to the histidine acid phosphatase family.</text>
</comment>
<dbReference type="PANTHER" id="PTHR11567">
    <property type="entry name" value="ACID PHOSPHATASE-RELATED"/>
    <property type="match status" value="1"/>
</dbReference>